<feature type="signal peptide" evidence="1">
    <location>
        <begin position="1"/>
        <end position="18"/>
    </location>
</feature>
<organism evidence="2 3">
    <name type="scientific">Trichomalopsis sarcophagae</name>
    <dbReference type="NCBI Taxonomy" id="543379"/>
    <lineage>
        <taxon>Eukaryota</taxon>
        <taxon>Metazoa</taxon>
        <taxon>Ecdysozoa</taxon>
        <taxon>Arthropoda</taxon>
        <taxon>Hexapoda</taxon>
        <taxon>Insecta</taxon>
        <taxon>Pterygota</taxon>
        <taxon>Neoptera</taxon>
        <taxon>Endopterygota</taxon>
        <taxon>Hymenoptera</taxon>
        <taxon>Apocrita</taxon>
        <taxon>Proctotrupomorpha</taxon>
        <taxon>Chalcidoidea</taxon>
        <taxon>Pteromalidae</taxon>
        <taxon>Pteromalinae</taxon>
        <taxon>Trichomalopsis</taxon>
    </lineage>
</organism>
<feature type="chain" id="PRO_5013167147" evidence="1">
    <location>
        <begin position="19"/>
        <end position="440"/>
    </location>
</feature>
<gene>
    <name evidence="2" type="ORF">TSAR_000826</name>
</gene>
<keyword evidence="3" id="KW-1185">Reference proteome</keyword>
<evidence type="ECO:0000313" key="2">
    <source>
        <dbReference type="EMBL" id="OXU29657.1"/>
    </source>
</evidence>
<evidence type="ECO:0000256" key="1">
    <source>
        <dbReference type="SAM" id="SignalP"/>
    </source>
</evidence>
<keyword evidence="1" id="KW-0732">Signal</keyword>
<accession>A0A232FH44</accession>
<sequence>MLQFGKIVLFVVLLYADAVQLLSPSFRTSSEYIFKEDPSKIKFSIAPNNDFTRFAFVYCKNVTYGMTTMNCTVLVESNIYDESRSISRICNVTVNAKDQYHMGYNKHKINMLDQDKVILSHEEESSNCTEDYLNAPRAVSIRVVDMNSCESTGSDIAVEFTKRELAHPDYFIMPFQGTLKVIAHAKNSPCNWTYCIFTYDETGNRIGEVIPVLKYTADYTGLLVDLRFSTGPMLGNHVAIFADQSDHTQRLFYVEPKTVRSYRAKDKASQKLHFDVTSSKTNDTILVCLDSEQSIDCKQWDQNFNLKMNITIWKNYHANSIFKTSLRLRKRSAYPAYRNYHVPHPRGHSILMYQLMEAKNFKDDGFLLLTTNRETNRGWKIHRNGRREELGYFNTKRCYGESHIYANKSELCYFVLCQSYNKGFHRSFGYQMSVKCVDNV</sequence>
<reference evidence="2 3" key="1">
    <citation type="journal article" date="2017" name="Curr. Biol.">
        <title>The Evolution of Venom by Co-option of Single-Copy Genes.</title>
        <authorList>
            <person name="Martinson E.O."/>
            <person name="Mrinalini"/>
            <person name="Kelkar Y.D."/>
            <person name="Chang C.H."/>
            <person name="Werren J.H."/>
        </authorList>
    </citation>
    <scope>NUCLEOTIDE SEQUENCE [LARGE SCALE GENOMIC DNA]</scope>
    <source>
        <strain evidence="2 3">Alberta</strain>
        <tissue evidence="2">Whole body</tissue>
    </source>
</reference>
<dbReference type="EMBL" id="NNAY01000260">
    <property type="protein sequence ID" value="OXU29657.1"/>
    <property type="molecule type" value="Genomic_DNA"/>
</dbReference>
<dbReference type="AlphaFoldDB" id="A0A232FH44"/>
<comment type="caution">
    <text evidence="2">The sequence shown here is derived from an EMBL/GenBank/DDBJ whole genome shotgun (WGS) entry which is preliminary data.</text>
</comment>
<proteinExistence type="predicted"/>
<evidence type="ECO:0000313" key="3">
    <source>
        <dbReference type="Proteomes" id="UP000215335"/>
    </source>
</evidence>
<dbReference type="Proteomes" id="UP000215335">
    <property type="component" value="Unassembled WGS sequence"/>
</dbReference>
<name>A0A232FH44_9HYME</name>
<protein>
    <submittedName>
        <fullName evidence="2">Uncharacterized protein</fullName>
    </submittedName>
</protein>